<evidence type="ECO:0008006" key="3">
    <source>
        <dbReference type="Google" id="ProtNLM"/>
    </source>
</evidence>
<name>A0A1I6P816_9PSEU</name>
<reference evidence="2" key="1">
    <citation type="submission" date="2016-10" db="EMBL/GenBank/DDBJ databases">
        <authorList>
            <person name="Varghese N."/>
            <person name="Submissions S."/>
        </authorList>
    </citation>
    <scope>NUCLEOTIDE SEQUENCE [LARGE SCALE GENOMIC DNA]</scope>
    <source>
        <strain evidence="2">DSM 44771</strain>
    </source>
</reference>
<proteinExistence type="predicted"/>
<dbReference type="AlphaFoldDB" id="A0A1I6P816"/>
<protein>
    <recommendedName>
        <fullName evidence="3">PE family protein</fullName>
    </recommendedName>
</protein>
<keyword evidence="2" id="KW-1185">Reference proteome</keyword>
<evidence type="ECO:0000313" key="1">
    <source>
        <dbReference type="EMBL" id="SFS36332.1"/>
    </source>
</evidence>
<dbReference type="EMBL" id="FOZX01000001">
    <property type="protein sequence ID" value="SFS36332.1"/>
    <property type="molecule type" value="Genomic_DNA"/>
</dbReference>
<sequence>MTTPLPPPPAPDSGAAAQTITVNGDNVLEVRKTILSAAEDARERLYNLAASLQVTPPAGDEVSKHAAITWTAYLLGNQDSHFNRLMQYVDNVVKLGEQLGEAARQYGYTDEEISASFQLTRGAK</sequence>
<accession>A0A1I6P816</accession>
<gene>
    <name evidence="1" type="ORF">SAMN05660874_00539</name>
</gene>
<dbReference type="STRING" id="95161.SAMN05660874_00539"/>
<dbReference type="RefSeq" id="WP_245775561.1">
    <property type="nucleotide sequence ID" value="NZ_FOZX01000001.1"/>
</dbReference>
<dbReference type="Proteomes" id="UP000198852">
    <property type="component" value="Unassembled WGS sequence"/>
</dbReference>
<evidence type="ECO:0000313" key="2">
    <source>
        <dbReference type="Proteomes" id="UP000198852"/>
    </source>
</evidence>
<organism evidence="1 2">
    <name type="scientific">Saccharopolyspora flava</name>
    <dbReference type="NCBI Taxonomy" id="95161"/>
    <lineage>
        <taxon>Bacteria</taxon>
        <taxon>Bacillati</taxon>
        <taxon>Actinomycetota</taxon>
        <taxon>Actinomycetes</taxon>
        <taxon>Pseudonocardiales</taxon>
        <taxon>Pseudonocardiaceae</taxon>
        <taxon>Saccharopolyspora</taxon>
    </lineage>
</organism>